<reference evidence="1 2" key="1">
    <citation type="submission" date="2019-08" db="EMBL/GenBank/DDBJ databases">
        <title>A chromosome-level genome assembly, high-density linkage maps, and genome scans reveal the genomic architecture of hybrid incompatibilities underlying speciation via character displacement in darters (Percidae: Etheostominae).</title>
        <authorList>
            <person name="Moran R.L."/>
            <person name="Catchen J.M."/>
            <person name="Fuller R.C."/>
        </authorList>
    </citation>
    <scope>NUCLEOTIDE SEQUENCE [LARGE SCALE GENOMIC DNA]</scope>
    <source>
        <strain evidence="1">EspeVRDwgs_2016</strain>
        <tissue evidence="1">Muscle</tissue>
    </source>
</reference>
<organism evidence="1 2">
    <name type="scientific">Etheostoma spectabile</name>
    <name type="common">orangethroat darter</name>
    <dbReference type="NCBI Taxonomy" id="54343"/>
    <lineage>
        <taxon>Eukaryota</taxon>
        <taxon>Metazoa</taxon>
        <taxon>Chordata</taxon>
        <taxon>Craniata</taxon>
        <taxon>Vertebrata</taxon>
        <taxon>Euteleostomi</taxon>
        <taxon>Actinopterygii</taxon>
        <taxon>Neopterygii</taxon>
        <taxon>Teleostei</taxon>
        <taxon>Neoteleostei</taxon>
        <taxon>Acanthomorphata</taxon>
        <taxon>Eupercaria</taxon>
        <taxon>Perciformes</taxon>
        <taxon>Percoidei</taxon>
        <taxon>Percidae</taxon>
        <taxon>Etheostomatinae</taxon>
        <taxon>Etheostoma</taxon>
    </lineage>
</organism>
<name>A0A5J5D118_9PERO</name>
<evidence type="ECO:0000313" key="2">
    <source>
        <dbReference type="Proteomes" id="UP000327493"/>
    </source>
</evidence>
<dbReference type="Proteomes" id="UP000327493">
    <property type="component" value="Chromosome 12"/>
</dbReference>
<accession>A0A5J5D118</accession>
<keyword evidence="2" id="KW-1185">Reference proteome</keyword>
<proteinExistence type="predicted"/>
<protein>
    <submittedName>
        <fullName evidence="1">Uncharacterized protein</fullName>
    </submittedName>
</protein>
<gene>
    <name evidence="1" type="ORF">FQN60_016479</name>
</gene>
<sequence length="48" mass="5544">MRTASTARSAVRPRPGPWPLCWRSSMTSKDPVLPLIPLKQRLFYSSHY</sequence>
<dbReference type="AlphaFoldDB" id="A0A5J5D118"/>
<dbReference type="EMBL" id="VOFY01000012">
    <property type="protein sequence ID" value="KAA8587617.1"/>
    <property type="molecule type" value="Genomic_DNA"/>
</dbReference>
<evidence type="ECO:0000313" key="1">
    <source>
        <dbReference type="EMBL" id="KAA8587617.1"/>
    </source>
</evidence>
<comment type="caution">
    <text evidence="1">The sequence shown here is derived from an EMBL/GenBank/DDBJ whole genome shotgun (WGS) entry which is preliminary data.</text>
</comment>